<keyword evidence="2" id="KW-0808">Transferase</keyword>
<dbReference type="Gene3D" id="3.40.50.150">
    <property type="entry name" value="Vaccinia Virus protein VP39"/>
    <property type="match status" value="1"/>
</dbReference>
<proteinExistence type="predicted"/>
<keyword evidence="1" id="KW-0489">Methyltransferase</keyword>
<dbReference type="InterPro" id="IPR000780">
    <property type="entry name" value="CheR_MeTrfase"/>
</dbReference>
<dbReference type="InterPro" id="IPR022642">
    <property type="entry name" value="CheR_C"/>
</dbReference>
<evidence type="ECO:0000256" key="1">
    <source>
        <dbReference type="ARBA" id="ARBA00022603"/>
    </source>
</evidence>
<evidence type="ECO:0000256" key="2">
    <source>
        <dbReference type="ARBA" id="ARBA00022679"/>
    </source>
</evidence>
<dbReference type="PANTHER" id="PTHR24422:SF19">
    <property type="entry name" value="CHEMOTAXIS PROTEIN METHYLTRANSFERASE"/>
    <property type="match status" value="1"/>
</dbReference>
<dbReference type="InterPro" id="IPR029063">
    <property type="entry name" value="SAM-dependent_MTases_sf"/>
</dbReference>
<evidence type="ECO:0000313" key="6">
    <source>
        <dbReference type="Proteomes" id="UP000823632"/>
    </source>
</evidence>
<feature type="domain" description="CheR-type methyltransferase" evidence="4">
    <location>
        <begin position="1"/>
        <end position="200"/>
    </location>
</feature>
<dbReference type="GO" id="GO:0032259">
    <property type="term" value="P:methylation"/>
    <property type="evidence" value="ECO:0007669"/>
    <property type="project" value="UniProtKB-KW"/>
</dbReference>
<dbReference type="PROSITE" id="PS50123">
    <property type="entry name" value="CHER"/>
    <property type="match status" value="1"/>
</dbReference>
<reference evidence="5" key="2">
    <citation type="journal article" date="2021" name="PeerJ">
        <title>Extensive microbial diversity within the chicken gut microbiome revealed by metagenomics and culture.</title>
        <authorList>
            <person name="Gilroy R."/>
            <person name="Ravi A."/>
            <person name="Getino M."/>
            <person name="Pursley I."/>
            <person name="Horton D.L."/>
            <person name="Alikhan N.F."/>
            <person name="Baker D."/>
            <person name="Gharbi K."/>
            <person name="Hall N."/>
            <person name="Watson M."/>
            <person name="Adriaenssens E.M."/>
            <person name="Foster-Nyarko E."/>
            <person name="Jarju S."/>
            <person name="Secka A."/>
            <person name="Antonio M."/>
            <person name="Oren A."/>
            <person name="Chaudhuri R.R."/>
            <person name="La Ragione R."/>
            <person name="Hildebrand F."/>
            <person name="Pallen M.J."/>
        </authorList>
    </citation>
    <scope>NUCLEOTIDE SEQUENCE</scope>
    <source>
        <strain evidence="5">10192</strain>
    </source>
</reference>
<dbReference type="SUPFAM" id="SSF53335">
    <property type="entry name" value="S-adenosyl-L-methionine-dependent methyltransferases"/>
    <property type="match status" value="1"/>
</dbReference>
<dbReference type="PANTHER" id="PTHR24422">
    <property type="entry name" value="CHEMOTAXIS PROTEIN METHYLTRANSFERASE"/>
    <property type="match status" value="1"/>
</dbReference>
<dbReference type="GO" id="GO:0008757">
    <property type="term" value="F:S-adenosylmethionine-dependent methyltransferase activity"/>
    <property type="evidence" value="ECO:0007669"/>
    <property type="project" value="InterPro"/>
</dbReference>
<dbReference type="EMBL" id="JADIND010000151">
    <property type="protein sequence ID" value="MBO8431114.1"/>
    <property type="molecule type" value="Genomic_DNA"/>
</dbReference>
<dbReference type="Pfam" id="PF01739">
    <property type="entry name" value="CheR"/>
    <property type="match status" value="1"/>
</dbReference>
<dbReference type="InterPro" id="IPR050903">
    <property type="entry name" value="Bact_Chemotaxis_MeTrfase"/>
</dbReference>
<name>A0A9D9DTP8_9BACT</name>
<evidence type="ECO:0000313" key="5">
    <source>
        <dbReference type="EMBL" id="MBO8431114.1"/>
    </source>
</evidence>
<gene>
    <name evidence="5" type="ORF">IAC76_06970</name>
</gene>
<comment type="caution">
    <text evidence="5">The sequence shown here is derived from an EMBL/GenBank/DDBJ whole genome shotgun (WGS) entry which is preliminary data.</text>
</comment>
<accession>A0A9D9DTP8</accession>
<dbReference type="Proteomes" id="UP000823632">
    <property type="component" value="Unassembled WGS sequence"/>
</dbReference>
<dbReference type="AlphaFoldDB" id="A0A9D9DTP8"/>
<keyword evidence="3" id="KW-0949">S-adenosyl-L-methionine</keyword>
<organism evidence="5 6">
    <name type="scientific">Candidatus Scatousia excrementipullorum</name>
    <dbReference type="NCBI Taxonomy" id="2840936"/>
    <lineage>
        <taxon>Bacteria</taxon>
        <taxon>Candidatus Scatousia</taxon>
    </lineage>
</organism>
<sequence>MQVTPVVNYNNKFRPSFQSNSRVVRDKVGNLLYRNTTNFFRSDLNWDAFVRFLHRKYENASKVNTYCFGCSDGSEPMSLFMLLKEKFPHDNSKFFPIQAKDIDNTIIYWAKGEYSSLGIYDYEMINMHTGQKFDKYFKMSKQALGEDPIPVKKMMDFNRYIQYSVGNISHGISTIPSENSIVMCRNFWPYLRSNSDRLMLVKQLAAQLRNNCTVVVGNYDRSAGAHKLLRSVGFIPVDDIPNVFENSPKSVTLW</sequence>
<evidence type="ECO:0000259" key="4">
    <source>
        <dbReference type="PROSITE" id="PS50123"/>
    </source>
</evidence>
<evidence type="ECO:0000256" key="3">
    <source>
        <dbReference type="ARBA" id="ARBA00022691"/>
    </source>
</evidence>
<reference evidence="5" key="1">
    <citation type="submission" date="2020-10" db="EMBL/GenBank/DDBJ databases">
        <authorList>
            <person name="Gilroy R."/>
        </authorList>
    </citation>
    <scope>NUCLEOTIDE SEQUENCE</scope>
    <source>
        <strain evidence="5">10192</strain>
    </source>
</reference>
<protein>
    <recommendedName>
        <fullName evidence="4">CheR-type methyltransferase domain-containing protein</fullName>
    </recommendedName>
</protein>